<evidence type="ECO:0000313" key="5">
    <source>
        <dbReference type="Proteomes" id="UP000001601"/>
    </source>
</evidence>
<dbReference type="SUPFAM" id="SSF56003">
    <property type="entry name" value="Molybdenum cofactor-binding domain"/>
    <property type="match status" value="1"/>
</dbReference>
<dbReference type="InterPro" id="IPR046867">
    <property type="entry name" value="AldOxase/xan_DH_MoCoBD2"/>
</dbReference>
<keyword evidence="2" id="KW-0560">Oxidoreductase</keyword>
<organism evidence="4 5">
    <name type="scientific">Leeuwenhoekiella blandensis (strain CECT 7118 / CCUG 51940 / KCTC 22103 / MED217)</name>
    <name type="common">Flavobacterium sp. (strain MED217)</name>
    <dbReference type="NCBI Taxonomy" id="398720"/>
    <lineage>
        <taxon>Bacteria</taxon>
        <taxon>Pseudomonadati</taxon>
        <taxon>Bacteroidota</taxon>
        <taxon>Flavobacteriia</taxon>
        <taxon>Flavobacteriales</taxon>
        <taxon>Flavobacteriaceae</taxon>
        <taxon>Leeuwenhoekiella</taxon>
    </lineage>
</organism>
<evidence type="ECO:0000256" key="1">
    <source>
        <dbReference type="ARBA" id="ARBA00022505"/>
    </source>
</evidence>
<dbReference type="GO" id="GO:0005506">
    <property type="term" value="F:iron ion binding"/>
    <property type="evidence" value="ECO:0007669"/>
    <property type="project" value="InterPro"/>
</dbReference>
<dbReference type="Pfam" id="PF01315">
    <property type="entry name" value="Ald_Xan_dh_C"/>
    <property type="match status" value="1"/>
</dbReference>
<keyword evidence="1" id="KW-0500">Molybdenum</keyword>
<reference evidence="4 5" key="1">
    <citation type="journal article" date="2007" name="Nature">
        <title>Light stimulates growth of proteorhodopsin-containing marine Flavobacteria.</title>
        <authorList>
            <person name="Gomez-Consarnau L."/>
            <person name="Gonzalez J.M."/>
            <person name="Coll-Llado M."/>
            <person name="Gourdon P."/>
            <person name="Pascher T."/>
            <person name="Neutze R."/>
            <person name="Pedros-Alio C."/>
            <person name="Pinhassi J."/>
        </authorList>
    </citation>
    <scope>NUCLEOTIDE SEQUENCE [LARGE SCALE GENOMIC DNA]</scope>
    <source>
        <strain evidence="4 5">MED217</strain>
    </source>
</reference>
<dbReference type="PANTHER" id="PTHR11908">
    <property type="entry name" value="XANTHINE DEHYDROGENASE"/>
    <property type="match status" value="1"/>
</dbReference>
<dbReference type="eggNOG" id="COG1529">
    <property type="taxonomic scope" value="Bacteria"/>
</dbReference>
<dbReference type="OrthoDB" id="9767994at2"/>
<dbReference type="SMART" id="SM01008">
    <property type="entry name" value="Ald_Xan_dh_C"/>
    <property type="match status" value="1"/>
</dbReference>
<dbReference type="InterPro" id="IPR008274">
    <property type="entry name" value="AldOxase/xan_DH_MoCoBD1"/>
</dbReference>
<dbReference type="InterPro" id="IPR037165">
    <property type="entry name" value="AldOxase/xan_DH_Mopterin-bd_sf"/>
</dbReference>
<sequence>MNSYTSKGTGNPINRVEGKLKVTGMAKYASEFNVKDLVYAQGINSTIAKGRITAVDTSEAEAQKGVLAVITFKNAEKLAQYEKDLHPLSTTSIQPVLQSNEVHYYGEYVGMVVAETFEQAQYAARLVKYTYDESKPDIDFQASKPKAYKPTEQSDYSRGDVASGLAEADVTLDETYVTPIEHHHPMELHALIGSWNNGNVQAYASQQMIDNAAKTIADTFKIDKKNVRVMSPYVGGGFGSKLAAKQHVILALMASKAVGRPVQFTVTRTQMFTNTNLRQRNEQRIQIGAKKDGTLTALSHDTLSHTSTYEQYQESCGTVSKMLYKTPNNSVTHRLMPMNLQTPFAMRAPGEATGSFALESAMDEMAYKLDMDPVEFRIKNDTQVDPSNDKPFSSRLLNECLRLGAKEFGWENRPKTPGTMSEGNWLVGYGVSGASRRAPFMKTSAKVILELKDNKVYATLQMDATDIGTGSYTILAQTVSEYLDIPVAQVDVELGDSEYPVTPGSGGSWGAASFANGARAACEQAMKDLKVKAGATDATSTAALMQASNLNTLEAEGTAEPDEEYKAHSVFSFGANFTEVWVDKDTGVFRIKRMLNVASCGKILNPKTAFGQIIGGCAMGAGMAIAERTEVEPNYGNFITRSFADYHVPVNLDMANIDVIYLPEEDKIANKMGIKGIGELGITSVAASIANAVFNATGKRMRELPLTPEKMILK</sequence>
<dbReference type="RefSeq" id="WP_009780041.1">
    <property type="nucleotide sequence ID" value="NZ_CH672395.1"/>
</dbReference>
<dbReference type="Gene3D" id="3.90.1170.50">
    <property type="entry name" value="Aldehyde oxidase/xanthine dehydrogenase, a/b hammerhead"/>
    <property type="match status" value="1"/>
</dbReference>
<dbReference type="InterPro" id="IPR036856">
    <property type="entry name" value="Ald_Oxase/Xan_DH_a/b_sf"/>
</dbReference>
<dbReference type="Gene3D" id="3.30.365.10">
    <property type="entry name" value="Aldehyde oxidase/xanthine dehydrogenase, molybdopterin binding domain"/>
    <property type="match status" value="4"/>
</dbReference>
<dbReference type="AlphaFoldDB" id="A3XPH9"/>
<dbReference type="Pfam" id="PF02738">
    <property type="entry name" value="MoCoBD_1"/>
    <property type="match status" value="1"/>
</dbReference>
<feature type="domain" description="Aldehyde oxidase/xanthine dehydrogenase a/b hammerhead" evidence="3">
    <location>
        <begin position="23"/>
        <end position="135"/>
    </location>
</feature>
<comment type="caution">
    <text evidence="4">The sequence shown here is derived from an EMBL/GenBank/DDBJ whole genome shotgun (WGS) entry which is preliminary data.</text>
</comment>
<name>A3XPH9_LEEBM</name>
<evidence type="ECO:0000313" key="4">
    <source>
        <dbReference type="EMBL" id="EAQ48538.1"/>
    </source>
</evidence>
<accession>A3XPH9</accession>
<dbReference type="HOGENOM" id="CLU_001681_2_2_10"/>
<dbReference type="Pfam" id="PF20256">
    <property type="entry name" value="MoCoBD_2"/>
    <property type="match status" value="1"/>
</dbReference>
<proteinExistence type="predicted"/>
<dbReference type="InterPro" id="IPR016208">
    <property type="entry name" value="Ald_Oxase/xanthine_DH-like"/>
</dbReference>
<dbReference type="Proteomes" id="UP000001601">
    <property type="component" value="Unassembled WGS sequence"/>
</dbReference>
<dbReference type="STRING" id="398720.MED217_08325"/>
<protein>
    <submittedName>
        <fullName evidence="4">Xanthine dehydrogenase</fullName>
    </submittedName>
</protein>
<dbReference type="SUPFAM" id="SSF54665">
    <property type="entry name" value="CO dehydrogenase molybdoprotein N-domain-like"/>
    <property type="match status" value="1"/>
</dbReference>
<dbReference type="EMBL" id="AANC01000007">
    <property type="protein sequence ID" value="EAQ48538.1"/>
    <property type="molecule type" value="Genomic_DNA"/>
</dbReference>
<keyword evidence="5" id="KW-1185">Reference proteome</keyword>
<dbReference type="GO" id="GO:0016491">
    <property type="term" value="F:oxidoreductase activity"/>
    <property type="evidence" value="ECO:0007669"/>
    <property type="project" value="UniProtKB-KW"/>
</dbReference>
<dbReference type="PANTHER" id="PTHR11908:SF132">
    <property type="entry name" value="ALDEHYDE OXIDASE 1-RELATED"/>
    <property type="match status" value="1"/>
</dbReference>
<evidence type="ECO:0000259" key="3">
    <source>
        <dbReference type="SMART" id="SM01008"/>
    </source>
</evidence>
<dbReference type="InterPro" id="IPR000674">
    <property type="entry name" value="Ald_Oxase/Xan_DH_a/b"/>
</dbReference>
<gene>
    <name evidence="4" type="ORF">MED217_08325</name>
</gene>
<evidence type="ECO:0000256" key="2">
    <source>
        <dbReference type="ARBA" id="ARBA00023002"/>
    </source>
</evidence>